<dbReference type="Ensembl" id="ENSMFAT00000073225.1">
    <property type="protein sequence ID" value="ENSMFAP00000058166.1"/>
    <property type="gene ID" value="ENSMFAG00000056211.1"/>
</dbReference>
<evidence type="ECO:0000256" key="1">
    <source>
        <dbReference type="ARBA" id="ARBA00004245"/>
    </source>
</evidence>
<reference evidence="9" key="2">
    <citation type="submission" date="2025-08" db="UniProtKB">
        <authorList>
            <consortium name="Ensembl"/>
        </authorList>
    </citation>
    <scope>IDENTIFICATION</scope>
</reference>
<dbReference type="InterPro" id="IPR003008">
    <property type="entry name" value="Tubulin_FtsZ_GTPase"/>
</dbReference>
<dbReference type="GeneTree" id="ENSGT00950000182825"/>
<dbReference type="SUPFAM" id="SSF52490">
    <property type="entry name" value="Tubulin nucleotide-binding domain-like"/>
    <property type="match status" value="1"/>
</dbReference>
<reference evidence="9" key="3">
    <citation type="submission" date="2025-09" db="UniProtKB">
        <authorList>
            <consortium name="Ensembl"/>
        </authorList>
    </citation>
    <scope>IDENTIFICATION</scope>
</reference>
<reference evidence="9 10" key="1">
    <citation type="submission" date="2013-03" db="EMBL/GenBank/DDBJ databases">
        <authorList>
            <person name="Warren W."/>
            <person name="Wilson R.K."/>
        </authorList>
    </citation>
    <scope>NUCLEOTIDE SEQUENCE</scope>
</reference>
<dbReference type="InterPro" id="IPR000217">
    <property type="entry name" value="Tubulin"/>
</dbReference>
<dbReference type="InterPro" id="IPR036525">
    <property type="entry name" value="Tubulin/FtsZ_GTPase_sf"/>
</dbReference>
<keyword evidence="3" id="KW-0963">Cytoplasm</keyword>
<evidence type="ECO:0000256" key="7">
    <source>
        <dbReference type="ARBA" id="ARBA00023212"/>
    </source>
</evidence>
<name>A0A7N9CZ28_MACFA</name>
<dbReference type="GO" id="GO:0005874">
    <property type="term" value="C:microtubule"/>
    <property type="evidence" value="ECO:0007669"/>
    <property type="project" value="UniProtKB-KW"/>
</dbReference>
<evidence type="ECO:0000256" key="5">
    <source>
        <dbReference type="ARBA" id="ARBA00022741"/>
    </source>
</evidence>
<evidence type="ECO:0000259" key="8">
    <source>
        <dbReference type="Pfam" id="PF00091"/>
    </source>
</evidence>
<keyword evidence="10" id="KW-1185">Reference proteome</keyword>
<dbReference type="GO" id="GO:0005525">
    <property type="term" value="F:GTP binding"/>
    <property type="evidence" value="ECO:0007669"/>
    <property type="project" value="UniProtKB-KW"/>
</dbReference>
<dbReference type="Proteomes" id="UP000233100">
    <property type="component" value="Chromosome 12"/>
</dbReference>
<evidence type="ECO:0000313" key="9">
    <source>
        <dbReference type="Ensembl" id="ENSMFAP00000058166.1"/>
    </source>
</evidence>
<evidence type="ECO:0000313" key="10">
    <source>
        <dbReference type="Proteomes" id="UP000233100"/>
    </source>
</evidence>
<organism evidence="9 10">
    <name type="scientific">Macaca fascicularis</name>
    <name type="common">Crab-eating macaque</name>
    <name type="synonym">Cynomolgus monkey</name>
    <dbReference type="NCBI Taxonomy" id="9541"/>
    <lineage>
        <taxon>Eukaryota</taxon>
        <taxon>Metazoa</taxon>
        <taxon>Chordata</taxon>
        <taxon>Craniata</taxon>
        <taxon>Vertebrata</taxon>
        <taxon>Euteleostomi</taxon>
        <taxon>Mammalia</taxon>
        <taxon>Eutheria</taxon>
        <taxon>Euarchontoglires</taxon>
        <taxon>Primates</taxon>
        <taxon>Haplorrhini</taxon>
        <taxon>Catarrhini</taxon>
        <taxon>Cercopithecidae</taxon>
        <taxon>Cercopithecinae</taxon>
        <taxon>Macaca</taxon>
    </lineage>
</organism>
<sequence length="118" mass="12839">MPSDKTIRGGDDSFNTFFSETGAGKHVPQAAFVDLEPAVIEQLITSKEDAANNYARGHYTTGKELIDLVLDRIRKLVRKGLRAAAGGVNLNSCCEVVWTPDWGRTASASGRNTQDQDQ</sequence>
<dbReference type="AlphaFoldDB" id="A0A7N9CZ28"/>
<protein>
    <recommendedName>
        <fullName evidence="8">Tubulin/FtsZ GTPase domain-containing protein</fullName>
    </recommendedName>
</protein>
<evidence type="ECO:0000256" key="6">
    <source>
        <dbReference type="ARBA" id="ARBA00023134"/>
    </source>
</evidence>
<comment type="subcellular location">
    <subcellularLocation>
        <location evidence="1">Cytoplasm</location>
        <location evidence="1">Cytoskeleton</location>
    </subcellularLocation>
</comment>
<accession>A0A7N9CZ28</accession>
<dbReference type="Pfam" id="PF00091">
    <property type="entry name" value="Tubulin"/>
    <property type="match status" value="1"/>
</dbReference>
<keyword evidence="4" id="KW-0493">Microtubule</keyword>
<dbReference type="PANTHER" id="PTHR11588">
    <property type="entry name" value="TUBULIN"/>
    <property type="match status" value="1"/>
</dbReference>
<keyword evidence="5" id="KW-0547">Nucleotide-binding</keyword>
<proteinExistence type="inferred from homology"/>
<evidence type="ECO:0000256" key="3">
    <source>
        <dbReference type="ARBA" id="ARBA00022490"/>
    </source>
</evidence>
<evidence type="ECO:0000256" key="2">
    <source>
        <dbReference type="ARBA" id="ARBA00009636"/>
    </source>
</evidence>
<dbReference type="Gene3D" id="3.40.50.1440">
    <property type="entry name" value="Tubulin/FtsZ, GTPase domain"/>
    <property type="match status" value="1"/>
</dbReference>
<keyword evidence="7" id="KW-0206">Cytoskeleton</keyword>
<comment type="similarity">
    <text evidence="2">Belongs to the tubulin family.</text>
</comment>
<feature type="domain" description="Tubulin/FtsZ GTPase" evidence="8">
    <location>
        <begin position="13"/>
        <end position="79"/>
    </location>
</feature>
<dbReference type="GO" id="GO:0007017">
    <property type="term" value="P:microtubule-based process"/>
    <property type="evidence" value="ECO:0007669"/>
    <property type="project" value="InterPro"/>
</dbReference>
<keyword evidence="6" id="KW-0342">GTP-binding</keyword>
<evidence type="ECO:0000256" key="4">
    <source>
        <dbReference type="ARBA" id="ARBA00022701"/>
    </source>
</evidence>